<gene>
    <name evidence="2" type="ORF">SAMN05421820_101492</name>
</gene>
<evidence type="ECO:0000256" key="1">
    <source>
        <dbReference type="SAM" id="MobiDB-lite"/>
    </source>
</evidence>
<protein>
    <submittedName>
        <fullName evidence="2">Uncharacterized protein</fullName>
    </submittedName>
</protein>
<dbReference type="EMBL" id="FNGY01000001">
    <property type="protein sequence ID" value="SDL45638.1"/>
    <property type="molecule type" value="Genomic_DNA"/>
</dbReference>
<keyword evidence="3" id="KW-1185">Reference proteome</keyword>
<evidence type="ECO:0000313" key="3">
    <source>
        <dbReference type="Proteomes" id="UP000183200"/>
    </source>
</evidence>
<evidence type="ECO:0000313" key="2">
    <source>
        <dbReference type="EMBL" id="SDL45638.1"/>
    </source>
</evidence>
<feature type="region of interest" description="Disordered" evidence="1">
    <location>
        <begin position="18"/>
        <end position="40"/>
    </location>
</feature>
<reference evidence="3" key="1">
    <citation type="submission" date="2016-10" db="EMBL/GenBank/DDBJ databases">
        <authorList>
            <person name="Varghese N."/>
            <person name="Submissions S."/>
        </authorList>
    </citation>
    <scope>NUCLEOTIDE SEQUENCE [LARGE SCALE GENOMIC DNA]</scope>
    <source>
        <strain evidence="3">DSM 19110</strain>
    </source>
</reference>
<accession>A0A1G9K7C4</accession>
<proteinExistence type="predicted"/>
<feature type="compositionally biased region" description="Gly residues" evidence="1">
    <location>
        <begin position="23"/>
        <end position="32"/>
    </location>
</feature>
<dbReference type="Proteomes" id="UP000183200">
    <property type="component" value="Unassembled WGS sequence"/>
</dbReference>
<name>A0A1G9K7C4_9SPHI</name>
<sequence length="84" mass="9076">MNRKIKLGQVFSRDELRKIRGGTDYGSEGGPSGPEESSTGIGGGSYLRGYMCCWKHNPLICSSCTQNLSSLSVCPDTKSAKWPC</sequence>
<dbReference type="AlphaFoldDB" id="A0A1G9K7C4"/>
<organism evidence="2 3">
    <name type="scientific">Pedobacter steynii</name>
    <dbReference type="NCBI Taxonomy" id="430522"/>
    <lineage>
        <taxon>Bacteria</taxon>
        <taxon>Pseudomonadati</taxon>
        <taxon>Bacteroidota</taxon>
        <taxon>Sphingobacteriia</taxon>
        <taxon>Sphingobacteriales</taxon>
        <taxon>Sphingobacteriaceae</taxon>
        <taxon>Pedobacter</taxon>
    </lineage>
</organism>